<sequence length="588" mass="63372">MTIHETLCHGDSKQLISVALGQEKADLAVINANLVNVYTGEILSGCSVSCKGKWIAYTGHDPDHTIGPETLVIDAKGKTVIPGLIDGHAHLAWLFNISEFLKYAMKGGTTTIVTETLEVFPVAGYEGIADFLDSLKDQPIKILATAPAMVSTSKATFGIPKEILRKLLERNDIIGLGESYWQGVFQNLDIMVPLFEETLVAGKTLEGHSAGASGKKLAAYVAAGISSCHEPINAEQVLERLRMGIHVMAREGSIRREIEEISKIKDAGTDLRRLTLVTDGVEPEDLMEKGYMEFVVQKAIDSGFDPVAAVQMASLNVAEHFSLDGLIGGIAPGKYADLVIIPDIRKIEAECVISNGQVIYQNGELLSPPREHVFAETSLKTVRIPKKLQPSDFAIPVEKGVSRAEVRVIELITDLVTREENMILAAVDGEIRSNVNQDILKIAAIDRTHQPGKTFVGLIKGFQLRTGAIASSASWDTSDIIVIGAGNADMAAAVNRIYELQGGAVVCVNGNILTELPLPVFGLISDKSMETISQGMKDIKHTVSELGVPFPDPLLTLVTLTGAAIPYLRICEQGLVNLKHGKTLGLFV</sequence>
<protein>
    <recommendedName>
        <fullName evidence="2">adenine deaminase</fullName>
        <ecNumber evidence="2">3.5.4.2</ecNumber>
    </recommendedName>
</protein>
<feature type="domain" description="Adenine deaminase C-terminal" evidence="6">
    <location>
        <begin position="415"/>
        <end position="580"/>
    </location>
</feature>
<dbReference type="InterPro" id="IPR026912">
    <property type="entry name" value="Adenine_deam_C"/>
</dbReference>
<evidence type="ECO:0000313" key="8">
    <source>
        <dbReference type="Proteomes" id="UP000663722"/>
    </source>
</evidence>
<reference evidence="7" key="1">
    <citation type="journal article" date="2021" name="Microb. Physiol.">
        <title>Proteogenomic Insights into the Physiology of Marine, Sulfate-Reducing, Filamentous Desulfonema limicola and Desulfonema magnum.</title>
        <authorList>
            <person name="Schnaars V."/>
            <person name="Wohlbrand L."/>
            <person name="Scheve S."/>
            <person name="Hinrichs C."/>
            <person name="Reinhardt R."/>
            <person name="Rabus R."/>
        </authorList>
    </citation>
    <scope>NUCLEOTIDE SEQUENCE</scope>
    <source>
        <strain evidence="7">4be13</strain>
    </source>
</reference>
<keyword evidence="8" id="KW-1185">Reference proteome</keyword>
<dbReference type="AlphaFoldDB" id="A0A975GMA7"/>
<name>A0A975GMA7_9BACT</name>
<dbReference type="Pfam" id="PF13382">
    <property type="entry name" value="Adenine_deam_C"/>
    <property type="match status" value="1"/>
</dbReference>
<comment type="catalytic activity">
    <reaction evidence="4">
        <text>adenine + H2O + H(+) = hypoxanthine + NH4(+)</text>
        <dbReference type="Rhea" id="RHEA:23688"/>
        <dbReference type="ChEBI" id="CHEBI:15377"/>
        <dbReference type="ChEBI" id="CHEBI:15378"/>
        <dbReference type="ChEBI" id="CHEBI:16708"/>
        <dbReference type="ChEBI" id="CHEBI:17368"/>
        <dbReference type="ChEBI" id="CHEBI:28938"/>
        <dbReference type="EC" id="3.5.4.2"/>
    </reaction>
</comment>
<dbReference type="Proteomes" id="UP000663722">
    <property type="component" value="Chromosome"/>
</dbReference>
<comment type="similarity">
    <text evidence="1">Belongs to the metallo-dependent hydrolases superfamily. Adenine deaminase family.</text>
</comment>
<dbReference type="InterPro" id="IPR006680">
    <property type="entry name" value="Amidohydro-rel"/>
</dbReference>
<evidence type="ECO:0000256" key="3">
    <source>
        <dbReference type="ARBA" id="ARBA00022801"/>
    </source>
</evidence>
<evidence type="ECO:0000259" key="5">
    <source>
        <dbReference type="Pfam" id="PF01979"/>
    </source>
</evidence>
<evidence type="ECO:0000313" key="7">
    <source>
        <dbReference type="EMBL" id="QTA85648.1"/>
    </source>
</evidence>
<proteinExistence type="inferred from homology"/>
<accession>A0A975GMA7</accession>
<feature type="domain" description="Amidohydrolase-related" evidence="5">
    <location>
        <begin position="79"/>
        <end position="356"/>
    </location>
</feature>
<dbReference type="InterPro" id="IPR011059">
    <property type="entry name" value="Metal-dep_hydrolase_composite"/>
</dbReference>
<organism evidence="7 8">
    <name type="scientific">Desulfonema magnum</name>
    <dbReference type="NCBI Taxonomy" id="45655"/>
    <lineage>
        <taxon>Bacteria</taxon>
        <taxon>Pseudomonadati</taxon>
        <taxon>Thermodesulfobacteriota</taxon>
        <taxon>Desulfobacteria</taxon>
        <taxon>Desulfobacterales</taxon>
        <taxon>Desulfococcaceae</taxon>
        <taxon>Desulfonema</taxon>
    </lineage>
</organism>
<evidence type="ECO:0000256" key="4">
    <source>
        <dbReference type="ARBA" id="ARBA00047720"/>
    </source>
</evidence>
<dbReference type="PANTHER" id="PTHR11113:SF2">
    <property type="entry name" value="ADENINE DEAMINASE"/>
    <property type="match status" value="1"/>
</dbReference>
<dbReference type="InterPro" id="IPR032466">
    <property type="entry name" value="Metal_Hydrolase"/>
</dbReference>
<dbReference type="SUPFAM" id="SSF51338">
    <property type="entry name" value="Composite domain of metallo-dependent hydrolases"/>
    <property type="match status" value="1"/>
</dbReference>
<dbReference type="Pfam" id="PF01979">
    <property type="entry name" value="Amidohydro_1"/>
    <property type="match status" value="1"/>
</dbReference>
<evidence type="ECO:0000256" key="2">
    <source>
        <dbReference type="ARBA" id="ARBA00012782"/>
    </source>
</evidence>
<dbReference type="Gene3D" id="2.30.40.10">
    <property type="entry name" value="Urease, subunit C, domain 1"/>
    <property type="match status" value="1"/>
</dbReference>
<dbReference type="EC" id="3.5.4.2" evidence="2"/>
<dbReference type="PANTHER" id="PTHR11113">
    <property type="entry name" value="N-ACETYLGLUCOSAMINE-6-PHOSPHATE DEACETYLASE"/>
    <property type="match status" value="1"/>
</dbReference>
<dbReference type="SUPFAM" id="SSF51556">
    <property type="entry name" value="Metallo-dependent hydrolases"/>
    <property type="match status" value="1"/>
</dbReference>
<dbReference type="EMBL" id="CP061800">
    <property type="protein sequence ID" value="QTA85648.1"/>
    <property type="molecule type" value="Genomic_DNA"/>
</dbReference>
<evidence type="ECO:0000259" key="6">
    <source>
        <dbReference type="Pfam" id="PF13382"/>
    </source>
</evidence>
<dbReference type="GO" id="GO:0000034">
    <property type="term" value="F:adenine deaminase activity"/>
    <property type="evidence" value="ECO:0007669"/>
    <property type="project" value="UniProtKB-EC"/>
</dbReference>
<dbReference type="KEGG" id="dmm:dnm_016610"/>
<evidence type="ECO:0000256" key="1">
    <source>
        <dbReference type="ARBA" id="ARBA00006773"/>
    </source>
</evidence>
<gene>
    <name evidence="7" type="primary">ade1</name>
    <name evidence="7" type="ORF">dnm_016610</name>
</gene>
<dbReference type="Gene3D" id="3.20.20.140">
    <property type="entry name" value="Metal-dependent hydrolases"/>
    <property type="match status" value="1"/>
</dbReference>
<keyword evidence="3" id="KW-0378">Hydrolase</keyword>